<keyword evidence="2" id="KW-1185">Reference proteome</keyword>
<dbReference type="Proteomes" id="UP001163603">
    <property type="component" value="Chromosome 3"/>
</dbReference>
<evidence type="ECO:0000313" key="1">
    <source>
        <dbReference type="EMBL" id="KAJ0044695.1"/>
    </source>
</evidence>
<protein>
    <submittedName>
        <fullName evidence="1">Uncharacterized protein</fullName>
    </submittedName>
</protein>
<reference evidence="2" key="1">
    <citation type="journal article" date="2023" name="G3 (Bethesda)">
        <title>Genome assembly and association tests identify interacting loci associated with vigor, precocity, and sex in interspecific pistachio rootstocks.</title>
        <authorList>
            <person name="Palmer W."/>
            <person name="Jacygrad E."/>
            <person name="Sagayaradj S."/>
            <person name="Cavanaugh K."/>
            <person name="Han R."/>
            <person name="Bertier L."/>
            <person name="Beede B."/>
            <person name="Kafkas S."/>
            <person name="Golino D."/>
            <person name="Preece J."/>
            <person name="Michelmore R."/>
        </authorList>
    </citation>
    <scope>NUCLEOTIDE SEQUENCE [LARGE SCALE GENOMIC DNA]</scope>
</reference>
<accession>A0ACC0Z3W0</accession>
<name>A0ACC0Z3W0_9ROSI</name>
<evidence type="ECO:0000313" key="2">
    <source>
        <dbReference type="Proteomes" id="UP001163603"/>
    </source>
</evidence>
<gene>
    <name evidence="1" type="ORF">Pint_05684</name>
</gene>
<sequence length="215" mass="23715">MKKTKEFDQSRIKRFKNPPHKKFQARYAPRRCHEIFSLWAVSPRKYGGLSYSTEDVGEVLAISGLCLLIFQLTVYPFLEKIFGPIVLARIAGVLTIPLLTSYTNIAKLSGFSLALLINCASAIKNSLIVAMVTGLNLLQNRAVEQHQRGAANGIAITTMSLFKAAGPAGGGALLSWAQKRRDAFFLPGMIQIEFLKEDWFVCYILRGVSATLGGF</sequence>
<dbReference type="EMBL" id="CM047738">
    <property type="protein sequence ID" value="KAJ0044695.1"/>
    <property type="molecule type" value="Genomic_DNA"/>
</dbReference>
<organism evidence="1 2">
    <name type="scientific">Pistacia integerrima</name>
    <dbReference type="NCBI Taxonomy" id="434235"/>
    <lineage>
        <taxon>Eukaryota</taxon>
        <taxon>Viridiplantae</taxon>
        <taxon>Streptophyta</taxon>
        <taxon>Embryophyta</taxon>
        <taxon>Tracheophyta</taxon>
        <taxon>Spermatophyta</taxon>
        <taxon>Magnoliopsida</taxon>
        <taxon>eudicotyledons</taxon>
        <taxon>Gunneridae</taxon>
        <taxon>Pentapetalae</taxon>
        <taxon>rosids</taxon>
        <taxon>malvids</taxon>
        <taxon>Sapindales</taxon>
        <taxon>Anacardiaceae</taxon>
        <taxon>Pistacia</taxon>
    </lineage>
</organism>
<comment type="caution">
    <text evidence="1">The sequence shown here is derived from an EMBL/GenBank/DDBJ whole genome shotgun (WGS) entry which is preliminary data.</text>
</comment>
<proteinExistence type="predicted"/>